<evidence type="ECO:0000256" key="1">
    <source>
        <dbReference type="SAM" id="MobiDB-lite"/>
    </source>
</evidence>
<feature type="region of interest" description="Disordered" evidence="1">
    <location>
        <begin position="1"/>
        <end position="33"/>
    </location>
</feature>
<feature type="compositionally biased region" description="Polar residues" evidence="1">
    <location>
        <begin position="418"/>
        <end position="431"/>
    </location>
</feature>
<dbReference type="Proteomes" id="UP000199069">
    <property type="component" value="Unassembled WGS sequence"/>
</dbReference>
<protein>
    <submittedName>
        <fullName evidence="2">FGENESH: predicted gene_15.58 protein</fullName>
    </submittedName>
</protein>
<feature type="non-terminal residue" evidence="2">
    <location>
        <position position="1"/>
    </location>
</feature>
<dbReference type="PANTHER" id="PTHR38926">
    <property type="entry name" value="F-BOX DOMAIN CONTAINING PROTEIN, EXPRESSED"/>
    <property type="match status" value="1"/>
</dbReference>
<accession>A0A0K3CUI4</accession>
<feature type="compositionally biased region" description="Acidic residues" evidence="1">
    <location>
        <begin position="811"/>
        <end position="831"/>
    </location>
</feature>
<reference evidence="2 3" key="1">
    <citation type="submission" date="2015-07" db="EMBL/GenBank/DDBJ databases">
        <authorList>
            <person name="Cajimat M.N.B."/>
            <person name="Milazzo M.L."/>
            <person name="Fulhorst C.F."/>
        </authorList>
    </citation>
    <scope>NUCLEOTIDE SEQUENCE [LARGE SCALE GENOMIC DNA]</scope>
    <source>
        <strain evidence="2">Single colony</strain>
    </source>
</reference>
<dbReference type="SUPFAM" id="SSF52047">
    <property type="entry name" value="RNI-like"/>
    <property type="match status" value="2"/>
</dbReference>
<evidence type="ECO:0000313" key="2">
    <source>
        <dbReference type="EMBL" id="CTR10916.1"/>
    </source>
</evidence>
<dbReference type="Gene3D" id="3.80.10.10">
    <property type="entry name" value="Ribonuclease Inhibitor"/>
    <property type="match status" value="1"/>
</dbReference>
<dbReference type="EMBL" id="CWKI01000015">
    <property type="protein sequence ID" value="CTR10916.1"/>
    <property type="molecule type" value="Genomic_DNA"/>
</dbReference>
<evidence type="ECO:0000313" key="3">
    <source>
        <dbReference type="Proteomes" id="UP000199069"/>
    </source>
</evidence>
<feature type="region of interest" description="Disordered" evidence="1">
    <location>
        <begin position="418"/>
        <end position="453"/>
    </location>
</feature>
<name>A0A0K3CUI4_RHOTO</name>
<feature type="region of interest" description="Disordered" evidence="1">
    <location>
        <begin position="811"/>
        <end position="833"/>
    </location>
</feature>
<dbReference type="Gene3D" id="1.20.1280.50">
    <property type="match status" value="2"/>
</dbReference>
<sequence>PQLAKRRADTPSSIGDHEEQSRTHQLRPPVAMPPLPLAQTLPPELLSHIFGWLVEIQPRYLAYTQFSGFFTVDWPVTSKVRELRYASLVCSQWRSPAQEALCRSFDFARVDVVKLAGVLARRPELALAVRAAAFDRSVDKADSFREFETDCENALRVLQSCTNLQHLAIGFVTGDMREPLIDVLDALPLKTLVYCHLDLGQRLVRYRSTFAPIPSLRASLSTLSLDVRTPTCLARLLAMCSETLLHLDLYFVDMRPDVHFYTSLGLLVHLEELRIGRTGQVEREIDPLSATLPRLVNLKKLMVSDTFASPTSFILALPEGLKIVVFEVYKDLPIAVNDLRRCLEETKSRIPCRALEVLRSNYGDDEDEPWGDRLDPQEALVIPPLAAVCARRGILFRYPRSSTAITFRKTRISFLPVNNPSSRTDTPSSLQEIDETRTRLHHSRRPPLAVMPPPSLAQTLPPELLSRIFGFIIDRPYPAGASVHYSLSTVWPITAQIPDLRNASLVCRQWRTPAQHALFQSIDLTVPGLHALVTAFHSRPELASATRAAVFEVETDDIDSFRQFDFLCDTALRALRHCVNLQHLAIGFVTSDMRDNLVDLLDTLPLKTLVLTEDSTWSALHMDRLTRLSPLELCALAQKPTLRHYELALGHRLAQFQSSFAPIPSLHAQLTTLSVRVDVPSCLNRLLAMCSKTLRNLNIVAETSPADENFLASLGGLSRLRELRIFIEEPSAGIISFSSTLSRLTKLKKLVVPDTFACPAFILHGPPYLKHIVYDICGDSMLALEHVRAHLAEGSSRLHCKTLEVVRPYTDSDDDWDHDSEDEGEPETDDEEKAKIAALSAVCRCRGVRLKSPRGHSSSSNFRLNRISFL</sequence>
<dbReference type="AlphaFoldDB" id="A0A0K3CUI4"/>
<gene>
    <name evidence="2" type="primary">FGENESH: predicted gene_15.58</name>
    <name evidence="2" type="ORF">BN2166_0067770</name>
</gene>
<dbReference type="InterPro" id="IPR032675">
    <property type="entry name" value="LRR_dom_sf"/>
</dbReference>
<dbReference type="PANTHER" id="PTHR38926:SF72">
    <property type="entry name" value="IM:7136021-RELATED"/>
    <property type="match status" value="1"/>
</dbReference>
<organism evidence="2 3">
    <name type="scientific">Rhodotorula toruloides</name>
    <name type="common">Yeast</name>
    <name type="synonym">Rhodosporidium toruloides</name>
    <dbReference type="NCBI Taxonomy" id="5286"/>
    <lineage>
        <taxon>Eukaryota</taxon>
        <taxon>Fungi</taxon>
        <taxon>Dikarya</taxon>
        <taxon>Basidiomycota</taxon>
        <taxon>Pucciniomycotina</taxon>
        <taxon>Microbotryomycetes</taxon>
        <taxon>Sporidiobolales</taxon>
        <taxon>Sporidiobolaceae</taxon>
        <taxon>Rhodotorula</taxon>
    </lineage>
</organism>
<proteinExistence type="predicted"/>
<keyword evidence="3" id="KW-1185">Reference proteome</keyword>